<evidence type="ECO:0008006" key="5">
    <source>
        <dbReference type="Google" id="ProtNLM"/>
    </source>
</evidence>
<dbReference type="OrthoDB" id="8678477at2"/>
<dbReference type="PANTHER" id="PTHR42928">
    <property type="entry name" value="TRICARBOXYLATE-BINDING PROTEIN"/>
    <property type="match status" value="1"/>
</dbReference>
<keyword evidence="4" id="KW-1185">Reference proteome</keyword>
<feature type="signal peptide" evidence="2">
    <location>
        <begin position="1"/>
        <end position="26"/>
    </location>
</feature>
<organism evidence="3 4">
    <name type="scientific">Paracidovorax avenae (strain ATCC 19860 / DSM 7227 / CCUG 15838 / JCM 20985 / LMG 2117 / NCPPB 1011)</name>
    <name type="common">Acidovorax avenae</name>
    <dbReference type="NCBI Taxonomy" id="643561"/>
    <lineage>
        <taxon>Bacteria</taxon>
        <taxon>Pseudomonadati</taxon>
        <taxon>Pseudomonadota</taxon>
        <taxon>Betaproteobacteria</taxon>
        <taxon>Burkholderiales</taxon>
        <taxon>Comamonadaceae</taxon>
        <taxon>Paracidovorax</taxon>
    </lineage>
</organism>
<accession>F0Q207</accession>
<dbReference type="Gene3D" id="3.40.190.10">
    <property type="entry name" value="Periplasmic binding protein-like II"/>
    <property type="match status" value="1"/>
</dbReference>
<dbReference type="Gene3D" id="3.40.190.150">
    <property type="entry name" value="Bordetella uptake gene, domain 1"/>
    <property type="match status" value="1"/>
</dbReference>
<gene>
    <name evidence="3" type="ordered locus">Acav_0212</name>
</gene>
<dbReference type="HOGENOM" id="CLU_045683_0_0_4"/>
<name>F0Q207_PARA1</name>
<dbReference type="GeneID" id="34239396"/>
<protein>
    <recommendedName>
        <fullName evidence="5">ABC transporter substrate-binding protein</fullName>
    </recommendedName>
</protein>
<keyword evidence="2" id="KW-0732">Signal</keyword>
<sequence>MRFSLPRALRRACGAAAALAATAALAQAPAYPNAPITLIVPFAAGSGTDAVARTVGQKLSERLKQPVLVDNKPGANAQVGAQLAARARPDGYTLFMTTNTSHSANPALYTSLKYDPIKDFTPVARVGELPFALVVSPALPVKTLPEFLDYARAHPGTLSYATPNSTSLVAMESIKHIAKVDILGVPYKSSPQALTDLLGGQVQAYVVDLGSGKSMLTGDKVRTLGITTAQPSPLLPGVPPIGQTVKGFDLTSWNGIFGPAGMPPAVVQRLNTELQAVLADKDTQDKLAQIGFQVWPSRTPEEFAQYVAQQLAHWRTLIQQAGIQATSP</sequence>
<dbReference type="KEGG" id="aaa:Acav_0212"/>
<dbReference type="PIRSF" id="PIRSF017082">
    <property type="entry name" value="YflP"/>
    <property type="match status" value="1"/>
</dbReference>
<dbReference type="RefSeq" id="WP_013592725.1">
    <property type="nucleotide sequence ID" value="NC_015138.1"/>
</dbReference>
<dbReference type="InterPro" id="IPR042100">
    <property type="entry name" value="Bug_dom1"/>
</dbReference>
<dbReference type="CDD" id="cd13578">
    <property type="entry name" value="PBP2_Bug27"/>
    <property type="match status" value="1"/>
</dbReference>
<dbReference type="AlphaFoldDB" id="F0Q207"/>
<evidence type="ECO:0000313" key="4">
    <source>
        <dbReference type="Proteomes" id="UP000002482"/>
    </source>
</evidence>
<dbReference type="EMBL" id="CP002521">
    <property type="protein sequence ID" value="ADX44138.1"/>
    <property type="molecule type" value="Genomic_DNA"/>
</dbReference>
<evidence type="ECO:0000256" key="2">
    <source>
        <dbReference type="SAM" id="SignalP"/>
    </source>
</evidence>
<dbReference type="Pfam" id="PF03401">
    <property type="entry name" value="TctC"/>
    <property type="match status" value="1"/>
</dbReference>
<proteinExistence type="inferred from homology"/>
<dbReference type="Proteomes" id="UP000002482">
    <property type="component" value="Chromosome"/>
</dbReference>
<feature type="chain" id="PRO_5003254863" description="ABC transporter substrate-binding protein" evidence="2">
    <location>
        <begin position="27"/>
        <end position="328"/>
    </location>
</feature>
<evidence type="ECO:0000256" key="1">
    <source>
        <dbReference type="ARBA" id="ARBA00006987"/>
    </source>
</evidence>
<reference evidence="3" key="1">
    <citation type="submission" date="2011-02" db="EMBL/GenBank/DDBJ databases">
        <title>Complete sequence of Acidovorax avenae subsp. avenae ATCC 19860.</title>
        <authorList>
            <consortium name="US DOE Joint Genome Institute"/>
            <person name="Lucas S."/>
            <person name="Copeland A."/>
            <person name="Lapidus A."/>
            <person name="Cheng J.-F."/>
            <person name="Goodwin L."/>
            <person name="Pitluck S."/>
            <person name="Chertkov O."/>
            <person name="Held B."/>
            <person name="Detter J.C."/>
            <person name="Han C."/>
            <person name="Tapia R."/>
            <person name="Land M."/>
            <person name="Hauser L."/>
            <person name="Kyrpides N."/>
            <person name="Ivanova N."/>
            <person name="Ovchinnikova G."/>
            <person name="Pagani I."/>
            <person name="Gordon S."/>
            <person name="Woyke T."/>
        </authorList>
    </citation>
    <scope>NUCLEOTIDE SEQUENCE</scope>
    <source>
        <strain evidence="3">ATCC 19860</strain>
    </source>
</reference>
<evidence type="ECO:0000313" key="3">
    <source>
        <dbReference type="EMBL" id="ADX44138.1"/>
    </source>
</evidence>
<dbReference type="InterPro" id="IPR005064">
    <property type="entry name" value="BUG"/>
</dbReference>
<comment type="similarity">
    <text evidence="1">Belongs to the UPF0065 (bug) family.</text>
</comment>
<dbReference type="SUPFAM" id="SSF53850">
    <property type="entry name" value="Periplasmic binding protein-like II"/>
    <property type="match status" value="1"/>
</dbReference>
<dbReference type="PANTHER" id="PTHR42928:SF5">
    <property type="entry name" value="BLR1237 PROTEIN"/>
    <property type="match status" value="1"/>
</dbReference>